<accession>A0A9N9LMJ1</accession>
<protein>
    <recommendedName>
        <fullName evidence="2">C2H2-type domain-containing protein</fullName>
    </recommendedName>
</protein>
<feature type="domain" description="C2H2-type" evidence="2">
    <location>
        <begin position="683"/>
        <end position="706"/>
    </location>
</feature>
<comment type="caution">
    <text evidence="3">The sequence shown here is derived from an EMBL/GenBank/DDBJ whole genome shotgun (WGS) entry which is preliminary data.</text>
</comment>
<feature type="region of interest" description="Disordered" evidence="1">
    <location>
        <begin position="315"/>
        <end position="363"/>
    </location>
</feature>
<name>A0A9N9LMJ1_9HELO</name>
<dbReference type="OrthoDB" id="5424797at2759"/>
<feature type="region of interest" description="Disordered" evidence="1">
    <location>
        <begin position="575"/>
        <end position="665"/>
    </location>
</feature>
<proteinExistence type="predicted"/>
<gene>
    <name evidence="3" type="ORF">HYALB_00008032</name>
</gene>
<feature type="compositionally biased region" description="Polar residues" evidence="1">
    <location>
        <begin position="535"/>
        <end position="548"/>
    </location>
</feature>
<feature type="compositionally biased region" description="Basic residues" evidence="1">
    <location>
        <begin position="338"/>
        <end position="348"/>
    </location>
</feature>
<reference evidence="3" key="1">
    <citation type="submission" date="2021-07" db="EMBL/GenBank/DDBJ databases">
        <authorList>
            <person name="Durling M."/>
        </authorList>
    </citation>
    <scope>NUCLEOTIDE SEQUENCE</scope>
</reference>
<feature type="region of interest" description="Disordered" evidence="1">
    <location>
        <begin position="403"/>
        <end position="495"/>
    </location>
</feature>
<keyword evidence="4" id="KW-1185">Reference proteome</keyword>
<dbReference type="InterPro" id="IPR013087">
    <property type="entry name" value="Znf_C2H2_type"/>
</dbReference>
<evidence type="ECO:0000313" key="4">
    <source>
        <dbReference type="Proteomes" id="UP000701801"/>
    </source>
</evidence>
<feature type="compositionally biased region" description="Polar residues" evidence="1">
    <location>
        <begin position="315"/>
        <end position="335"/>
    </location>
</feature>
<evidence type="ECO:0000256" key="1">
    <source>
        <dbReference type="SAM" id="MobiDB-lite"/>
    </source>
</evidence>
<evidence type="ECO:0000259" key="2">
    <source>
        <dbReference type="PROSITE" id="PS00028"/>
    </source>
</evidence>
<sequence length="919" mass="100839">MMPPSSSSSCLIIGTRRTNIPVSRANKEAFSQLPKNTLNDVPVEDRSIMDVVNTWIQSSAGGKSPGTPFADNNDVELDENLEDVDIRIVEEVRLGDGDPNQPSLPAVGNREERPTRVVATPSGNPGIVQSPVQQQQQQQQQPNLRPQVSKREAEKLKGVALLELYAIQAASSVDLRPDPTAPISGPPQQEVPAATNNHDVLQPPRLIQRLESPMEDNLQKKGTGIVHSHPRPYTSTPSFNDDHNPLISNNSPSLEKSLQTLLERVLETDRFLAQSPILGVLQEMGPHQDGGERGSVGGAASMLPINGLRNLYKETSLQQESSSAQGKPQMPISQSPAHHAHPAHPTHHGGREGNSHAMIGGSASMLPRGHVYMQNPMQSHPPSAQAISNIQTRAAWDPLRGKRSQYRSPYGETPAVHETSKATAHTTQIVPLREAPKANPYDIQSFLPPREPPRGEGGPSRVHNPVLQDAMKAGGRSENGNYLPKEESGRRKGDDAAHTNLNLRQNTSTPKSASPFAVVIQSPRHMKTSSKATHHNSFAHSHNDSNPKLGSAGEAPALTTFGQHRTSSFRVEINSSPVRSLHRSPPSVTSTNAMGKKRGRPFATPESVARAAEKAARRDLQSSGDGPAKKRGRPFTTIEAAEKAAKKLKSTGPDSEQPKKRGRPFAVDKLIEGPEPYFPVYYCEWKGCPAELHNLDTLRKHLHILHKQRDKVTGMIPCMFRKCADFHTAETNALNIEGQASHSAEGSALPHSSPVAFRKRSDWKEHLEKEHLTPIAWHLGDGPQVETFSPEPAEYDLRKNEPWLFNSEGVQVIESVRGQKLERGRASVNNGQRYKKKLQRDLYRAKRESMLAAGKGTDSIMAQNKDKKTTGFSVVLPSKPLAVHEYSKVDIDDDEDELALDNNLGYDDVFDEDGDEMLV</sequence>
<dbReference type="Proteomes" id="UP000701801">
    <property type="component" value="Unassembled WGS sequence"/>
</dbReference>
<dbReference type="PROSITE" id="PS00028">
    <property type="entry name" value="ZINC_FINGER_C2H2_1"/>
    <property type="match status" value="1"/>
</dbReference>
<evidence type="ECO:0000313" key="3">
    <source>
        <dbReference type="EMBL" id="CAG8976443.1"/>
    </source>
</evidence>
<feature type="compositionally biased region" description="Basic and acidic residues" evidence="1">
    <location>
        <begin position="611"/>
        <end position="620"/>
    </location>
</feature>
<dbReference type="EMBL" id="CAJVRM010000178">
    <property type="protein sequence ID" value="CAG8976443.1"/>
    <property type="molecule type" value="Genomic_DNA"/>
</dbReference>
<feature type="region of interest" description="Disordered" evidence="1">
    <location>
        <begin position="93"/>
        <end position="150"/>
    </location>
</feature>
<feature type="compositionally biased region" description="Basic and acidic residues" evidence="1">
    <location>
        <begin position="484"/>
        <end position="495"/>
    </location>
</feature>
<organism evidence="3 4">
    <name type="scientific">Hymenoscyphus albidus</name>
    <dbReference type="NCBI Taxonomy" id="595503"/>
    <lineage>
        <taxon>Eukaryota</taxon>
        <taxon>Fungi</taxon>
        <taxon>Dikarya</taxon>
        <taxon>Ascomycota</taxon>
        <taxon>Pezizomycotina</taxon>
        <taxon>Leotiomycetes</taxon>
        <taxon>Helotiales</taxon>
        <taxon>Helotiaceae</taxon>
        <taxon>Hymenoscyphus</taxon>
    </lineage>
</organism>
<feature type="compositionally biased region" description="Basic residues" evidence="1">
    <location>
        <begin position="524"/>
        <end position="534"/>
    </location>
</feature>
<feature type="region of interest" description="Disordered" evidence="1">
    <location>
        <begin position="524"/>
        <end position="555"/>
    </location>
</feature>
<dbReference type="AlphaFoldDB" id="A0A9N9LMJ1"/>